<proteinExistence type="predicted"/>
<organism evidence="1 2">
    <name type="scientific">Naganishia adeliensis</name>
    <dbReference type="NCBI Taxonomy" id="92952"/>
    <lineage>
        <taxon>Eukaryota</taxon>
        <taxon>Fungi</taxon>
        <taxon>Dikarya</taxon>
        <taxon>Basidiomycota</taxon>
        <taxon>Agaricomycotina</taxon>
        <taxon>Tremellomycetes</taxon>
        <taxon>Filobasidiales</taxon>
        <taxon>Filobasidiaceae</taxon>
        <taxon>Naganishia</taxon>
    </lineage>
</organism>
<protein>
    <submittedName>
        <fullName evidence="1">Uncharacterized protein</fullName>
    </submittedName>
</protein>
<gene>
    <name evidence="1" type="ORF">QFC20_007151</name>
</gene>
<name>A0ACC2V2L3_9TREE</name>
<evidence type="ECO:0000313" key="1">
    <source>
        <dbReference type="EMBL" id="KAJ9093328.1"/>
    </source>
</evidence>
<comment type="caution">
    <text evidence="1">The sequence shown here is derived from an EMBL/GenBank/DDBJ whole genome shotgun (WGS) entry which is preliminary data.</text>
</comment>
<evidence type="ECO:0000313" key="2">
    <source>
        <dbReference type="Proteomes" id="UP001230649"/>
    </source>
</evidence>
<accession>A0ACC2V2L3</accession>
<reference evidence="1" key="1">
    <citation type="submission" date="2023-04" db="EMBL/GenBank/DDBJ databases">
        <title>Draft Genome sequencing of Naganishia species isolated from polar environments using Oxford Nanopore Technology.</title>
        <authorList>
            <person name="Leo P."/>
            <person name="Venkateswaran K."/>
        </authorList>
    </citation>
    <scope>NUCLEOTIDE SEQUENCE</scope>
    <source>
        <strain evidence="1">MNA-CCFEE 5262</strain>
    </source>
</reference>
<sequence length="311" mass="33882">MAIALSHFRGFCGFLPHPTLLLLLSTIPEMRSLVGADALRALANASEPALPFPDPEAEDYEEALRELEKQAKEASGSERDGEFKTSAKEKDALKRVFEILMTSSDEQTTSTLRSLIKRYSSSEPNCKSEFETTLIPLVKELNRQFPDDVGVLCCFMLNVVEMDKGAAMFLKADEPHAYISGDNVVRAGLTPKLRDVPTLVSMLTYTSAPAHAQLLQPSSFAPHTQLYNPPIDEFSVLRLALASFESATHHPIEGPSLCIVTDGEGTIRAKDGSDSVDVKRGNVVFIAAATEVEFVAGSGQGLEVYRAYVEA</sequence>
<dbReference type="EMBL" id="JASBWS010000156">
    <property type="protein sequence ID" value="KAJ9093328.1"/>
    <property type="molecule type" value="Genomic_DNA"/>
</dbReference>
<keyword evidence="2" id="KW-1185">Reference proteome</keyword>
<dbReference type="Proteomes" id="UP001230649">
    <property type="component" value="Unassembled WGS sequence"/>
</dbReference>